<keyword evidence="2" id="KW-1185">Reference proteome</keyword>
<evidence type="ECO:0000313" key="1">
    <source>
        <dbReference type="EMBL" id="VDC50015.1"/>
    </source>
</evidence>
<dbReference type="AlphaFoldDB" id="A0A7Z8Y337"/>
<evidence type="ECO:0000313" key="2">
    <source>
        <dbReference type="Proteomes" id="UP000289220"/>
    </source>
</evidence>
<name>A0A7Z8Y337_9CAUL</name>
<comment type="caution">
    <text evidence="1">The sequence shown here is derived from an EMBL/GenBank/DDBJ whole genome shotgun (WGS) entry which is preliminary data.</text>
</comment>
<protein>
    <recommendedName>
        <fullName evidence="3">SCP2 domain-containing protein</fullName>
    </recommendedName>
</protein>
<sequence>MTTRSKLRHGALAWFEMVGAVMTEAAVRSGLAADLNVSLVERYTDGAEIGEGLVQGLRFDIRDGKPGFRAGARPDERADITIEITAAGARALNLLYGDDPEYALLLDRLLSTGQMRIEGDPSQLGGWLKAVHDPIVDRTYRSGCAHLDPLRASRLRGPGCASVGRWSA</sequence>
<organism evidence="1 2">
    <name type="scientific">Brevundimonas mediterranea</name>
    <dbReference type="NCBI Taxonomy" id="74329"/>
    <lineage>
        <taxon>Bacteria</taxon>
        <taxon>Pseudomonadati</taxon>
        <taxon>Pseudomonadota</taxon>
        <taxon>Alphaproteobacteria</taxon>
        <taxon>Caulobacterales</taxon>
        <taxon>Caulobacteraceae</taxon>
        <taxon>Brevundimonas</taxon>
    </lineage>
</organism>
<evidence type="ECO:0008006" key="3">
    <source>
        <dbReference type="Google" id="ProtNLM"/>
    </source>
</evidence>
<accession>A0A7Z8Y337</accession>
<dbReference type="EMBL" id="UXHF01000028">
    <property type="protein sequence ID" value="VDC50015.1"/>
    <property type="molecule type" value="Genomic_DNA"/>
</dbReference>
<dbReference type="Proteomes" id="UP000289220">
    <property type="component" value="Unassembled WGS sequence"/>
</dbReference>
<proteinExistence type="predicted"/>
<gene>
    <name evidence="1" type="ORF">BREV_BREV_01664</name>
</gene>
<reference evidence="1 2" key="1">
    <citation type="submission" date="2018-11" db="EMBL/GenBank/DDBJ databases">
        <authorList>
            <person name="Peiro R."/>
            <person name="Begona"/>
            <person name="Cbmso G."/>
            <person name="Lopez M."/>
            <person name="Gonzalez S."/>
            <person name="Sacristan E."/>
            <person name="Castillo E."/>
        </authorList>
    </citation>
    <scope>NUCLEOTIDE SEQUENCE [LARGE SCALE GENOMIC DNA]</scope>
    <source>
        <strain evidence="1">Brev_genome</strain>
    </source>
</reference>